<dbReference type="Proteomes" id="UP001205998">
    <property type="component" value="Unassembled WGS sequence"/>
</dbReference>
<dbReference type="EMBL" id="MU551670">
    <property type="protein sequence ID" value="KAI5619351.1"/>
    <property type="molecule type" value="Genomic_DNA"/>
</dbReference>
<comment type="caution">
    <text evidence="4">The sequence shown here is derived from an EMBL/GenBank/DDBJ whole genome shotgun (WGS) entry which is preliminary data.</text>
</comment>
<name>A0AAD5ANA7_SILAS</name>
<protein>
    <submittedName>
        <fullName evidence="4">Uncharacterized protein</fullName>
    </submittedName>
</protein>
<dbReference type="AlphaFoldDB" id="A0AAD5ANA7"/>
<keyword evidence="1" id="KW-0547">Nucleotide-binding</keyword>
<gene>
    <name evidence="4" type="ORF">C0J50_21382</name>
</gene>
<dbReference type="InterPro" id="IPR029787">
    <property type="entry name" value="Nucleotide_cyclase"/>
</dbReference>
<dbReference type="PANTHER" id="PTHR16305:SF28">
    <property type="entry name" value="GUANYLATE CYCLASE DOMAIN-CONTAINING PROTEIN"/>
    <property type="match status" value="1"/>
</dbReference>
<dbReference type="Gene3D" id="3.30.70.1230">
    <property type="entry name" value="Nucleotide cyclase"/>
    <property type="match status" value="1"/>
</dbReference>
<proteinExistence type="predicted"/>
<dbReference type="GO" id="GO:0005524">
    <property type="term" value="F:ATP binding"/>
    <property type="evidence" value="ECO:0007669"/>
    <property type="project" value="UniProtKB-KW"/>
</dbReference>
<dbReference type="GO" id="GO:0005737">
    <property type="term" value="C:cytoplasm"/>
    <property type="evidence" value="ECO:0007669"/>
    <property type="project" value="TreeGrafter"/>
</dbReference>
<sequence>MLLEHPGSSCQNPGNFSRYSSGQGFTALTEKYTAMHEEVHGADELTNKLNQFISRLVIWDAILAQWLVEGLQMSDVISLAVKCALKIQKECDLQEEKHDSELHVKIAISAGKLSKIIVGNKLRRFFVITGPAVDEVRMNESLANPGDIILSTETMKLCDQKNMVIRHTAHKKAVKMLRFKKEPRFSVGTYYQMLAKDQKIPEKVMGTKVNLAARLMVYYPGIVSCDWETRYYSGLPSCCFKEEIAKDLKGVSQPGKIYRFDPSHQRHDHDALQSLEIEKDSMVGDMHRTLTELNVLSAAEGLILRHAAFLGQKFTTKMLHNILPDPLQEKLNSILTTLFQLGIFKCASKPPKDSSAMTVEKPKLVCYCGSSSTGSNTGYVYMSRNDTENFLDKLDKIVNEKQARMSTSLKCKCAQLLEMVLIPIVRHWSGAEDISKTFYYLLECAAMCTNLSDNPRAMRYLKEAKRILENLKEGKSDLEDHDSVQIAKSDQAVMFKLIGEMLFTAMDYHQYSQFMNDKSKCKCLEAWLCRMCSGLSNCTENQRLINRLARTLAIVHLCRGNLKESADFTIRAQHLDGVRFDARTIGILHLALLFTGRWVMVSVTSASALKQCRIVTECVEFNVCRYKEGMQLIYKLETLSSEMLSIVAKGWFYAACLNILLYAGISLRPLEEFLDFVKESQSDVNLVADKSLMMHLYFSLALWFARLNDWENFTVFYDKAFGMYIQIPPTIYSISGVAVFLECNVLLFKQELVKFNRPCMKAYERTLQLFTDFRHCFGGDHIFVPRVLHLNAFLNQLVGKTTLVENLLMDALQLSEKQGNLLDNTQIKHSQVITPQNPNAASARRLNANEKCLTTF</sequence>
<keyword evidence="2" id="KW-0067">ATP-binding</keyword>
<evidence type="ECO:0000313" key="4">
    <source>
        <dbReference type="EMBL" id="KAI5619351.1"/>
    </source>
</evidence>
<evidence type="ECO:0000256" key="1">
    <source>
        <dbReference type="ARBA" id="ARBA00022741"/>
    </source>
</evidence>
<evidence type="ECO:0000313" key="5">
    <source>
        <dbReference type="Proteomes" id="UP001205998"/>
    </source>
</evidence>
<evidence type="ECO:0000256" key="3">
    <source>
        <dbReference type="ARBA" id="ARBA00023239"/>
    </source>
</evidence>
<dbReference type="PANTHER" id="PTHR16305">
    <property type="entry name" value="TESTICULAR SOLUBLE ADENYLYL CYCLASE"/>
    <property type="match status" value="1"/>
</dbReference>
<dbReference type="GO" id="GO:0004016">
    <property type="term" value="F:adenylate cyclase activity"/>
    <property type="evidence" value="ECO:0007669"/>
    <property type="project" value="TreeGrafter"/>
</dbReference>
<keyword evidence="5" id="KW-1185">Reference proteome</keyword>
<keyword evidence="3" id="KW-0456">Lyase</keyword>
<accession>A0AAD5ANA7</accession>
<reference evidence="4" key="1">
    <citation type="submission" date="2018-07" db="EMBL/GenBank/DDBJ databases">
        <title>Comparative genomics of catfishes provides insights into carnivory and benthic adaptation.</title>
        <authorList>
            <person name="Zhang Y."/>
            <person name="Wang D."/>
            <person name="Peng Z."/>
            <person name="Zheng S."/>
            <person name="Shao F."/>
            <person name="Tao W."/>
        </authorList>
    </citation>
    <scope>NUCLEOTIDE SEQUENCE</scope>
    <source>
        <strain evidence="4">Chongqing</strain>
    </source>
</reference>
<organism evidence="4 5">
    <name type="scientific">Silurus asotus</name>
    <name type="common">Amur catfish</name>
    <name type="synonym">Parasilurus asotus</name>
    <dbReference type="NCBI Taxonomy" id="30991"/>
    <lineage>
        <taxon>Eukaryota</taxon>
        <taxon>Metazoa</taxon>
        <taxon>Chordata</taxon>
        <taxon>Craniata</taxon>
        <taxon>Vertebrata</taxon>
        <taxon>Euteleostomi</taxon>
        <taxon>Actinopterygii</taxon>
        <taxon>Neopterygii</taxon>
        <taxon>Teleostei</taxon>
        <taxon>Ostariophysi</taxon>
        <taxon>Siluriformes</taxon>
        <taxon>Siluridae</taxon>
        <taxon>Silurus</taxon>
    </lineage>
</organism>
<evidence type="ECO:0000256" key="2">
    <source>
        <dbReference type="ARBA" id="ARBA00022840"/>
    </source>
</evidence>
<dbReference type="SUPFAM" id="SSF55073">
    <property type="entry name" value="Nucleotide cyclase"/>
    <property type="match status" value="1"/>
</dbReference>